<feature type="region of interest" description="Disordered" evidence="1">
    <location>
        <begin position="42"/>
        <end position="61"/>
    </location>
</feature>
<gene>
    <name evidence="2" type="ORF">Snoj_25570</name>
</gene>
<dbReference type="Proteomes" id="UP000613974">
    <property type="component" value="Unassembled WGS sequence"/>
</dbReference>
<reference evidence="3" key="1">
    <citation type="submission" date="2023-07" db="EMBL/GenBank/DDBJ databases">
        <title>Whole genome shotgun sequence of Streptomyces nojiriensis NBRC 13794.</title>
        <authorList>
            <person name="Komaki H."/>
            <person name="Tamura T."/>
        </authorList>
    </citation>
    <scope>NUCLEOTIDE SEQUENCE [LARGE SCALE GENOMIC DNA]</scope>
    <source>
        <strain evidence="3">NBRC 13794</strain>
    </source>
</reference>
<dbReference type="RefSeq" id="WP_189746330.1">
    <property type="nucleotide sequence ID" value="NZ_BMRL01000021.1"/>
</dbReference>
<dbReference type="GeneID" id="95594916"/>
<evidence type="ECO:0000313" key="3">
    <source>
        <dbReference type="Proteomes" id="UP000613974"/>
    </source>
</evidence>
<name>A0ABQ3SKH4_9ACTN</name>
<proteinExistence type="predicted"/>
<dbReference type="EMBL" id="BNEC01000003">
    <property type="protein sequence ID" value="GHI68639.1"/>
    <property type="molecule type" value="Genomic_DNA"/>
</dbReference>
<comment type="caution">
    <text evidence="2">The sequence shown here is derived from an EMBL/GenBank/DDBJ whole genome shotgun (WGS) entry which is preliminary data.</text>
</comment>
<feature type="compositionally biased region" description="Low complexity" evidence="1">
    <location>
        <begin position="52"/>
        <end position="61"/>
    </location>
</feature>
<organism evidence="2 3">
    <name type="scientific">Streptomyces nojiriensis</name>
    <dbReference type="NCBI Taxonomy" id="66374"/>
    <lineage>
        <taxon>Bacteria</taxon>
        <taxon>Bacillati</taxon>
        <taxon>Actinomycetota</taxon>
        <taxon>Actinomycetes</taxon>
        <taxon>Kitasatosporales</taxon>
        <taxon>Streptomycetaceae</taxon>
        <taxon>Streptomyces</taxon>
    </lineage>
</organism>
<sequence length="69" mass="7081">MSTGLRRALAAHNLTGRVHQLSAALLTLATLLAVRRELPCQTAAPEDEPRRGAGPTETAAAPLAAALVA</sequence>
<protein>
    <submittedName>
        <fullName evidence="2">Uncharacterized protein</fullName>
    </submittedName>
</protein>
<evidence type="ECO:0000313" key="2">
    <source>
        <dbReference type="EMBL" id="GHI68639.1"/>
    </source>
</evidence>
<evidence type="ECO:0000256" key="1">
    <source>
        <dbReference type="SAM" id="MobiDB-lite"/>
    </source>
</evidence>
<accession>A0ABQ3SKH4</accession>
<keyword evidence="3" id="KW-1185">Reference proteome</keyword>